<dbReference type="EMBL" id="FNEN01000002">
    <property type="protein sequence ID" value="SDI49773.1"/>
    <property type="molecule type" value="Genomic_DNA"/>
</dbReference>
<sequence>MEPLMIDTQEGIRTITINRPERMNAINDDISLQIEQAFADASADDDVRVVVITGKGRAFCSGLDLSEMSDAFGSRHEQLDELGWVGRQALSIVHCDKPVIAAVNGIAAGAGLSLALACDMRFMSDQTRVTTGYVRRGLSPDAGMSYFLPRLIGQAKAAQMIFTGRDIYPDEAERTGLVNEVFPDEAFHDRVMDISREITAGPPIALTFSKRLLTADADAELSALLKQEYAYIKRCFATKDVEEGIQAFLEKRKPNFQGE</sequence>
<evidence type="ECO:0000313" key="3">
    <source>
        <dbReference type="EMBL" id="SDI49773.1"/>
    </source>
</evidence>
<evidence type="ECO:0000256" key="1">
    <source>
        <dbReference type="ARBA" id="ARBA00005254"/>
    </source>
</evidence>
<dbReference type="PANTHER" id="PTHR43684:SF4">
    <property type="entry name" value="ENOYL-COA HYDRATASE_ISOMERASE FAMILY PROTEIN (AFU_ORTHOLOGUE AFUA_1G01890)"/>
    <property type="match status" value="1"/>
</dbReference>
<protein>
    <submittedName>
        <fullName evidence="3">2-(1,2-epoxy-1,2-dihydrophenyl)acetyl-CoA isomerase</fullName>
    </submittedName>
</protein>
<keyword evidence="4" id="KW-1185">Reference proteome</keyword>
<reference evidence="3 4" key="1">
    <citation type="submission" date="2016-10" db="EMBL/GenBank/DDBJ databases">
        <authorList>
            <person name="de Groot N.N."/>
        </authorList>
    </citation>
    <scope>NUCLEOTIDE SEQUENCE [LARGE SCALE GENOMIC DNA]</scope>
    <source>
        <strain evidence="3 4">DSM 21771</strain>
    </source>
</reference>
<evidence type="ECO:0000313" key="4">
    <source>
        <dbReference type="Proteomes" id="UP000198853"/>
    </source>
</evidence>
<organism evidence="3 4">
    <name type="scientific">Natribacillus halophilus</name>
    <dbReference type="NCBI Taxonomy" id="549003"/>
    <lineage>
        <taxon>Bacteria</taxon>
        <taxon>Bacillati</taxon>
        <taxon>Bacillota</taxon>
        <taxon>Bacilli</taxon>
        <taxon>Bacillales</taxon>
        <taxon>Bacillaceae</taxon>
        <taxon>Natribacillus</taxon>
    </lineage>
</organism>
<keyword evidence="3" id="KW-0413">Isomerase</keyword>
<proteinExistence type="inferred from homology"/>
<accession>A0A1G8L284</accession>
<dbReference type="Pfam" id="PF00378">
    <property type="entry name" value="ECH_1"/>
    <property type="match status" value="1"/>
</dbReference>
<dbReference type="RefSeq" id="WP_245723045.1">
    <property type="nucleotide sequence ID" value="NZ_FNEN01000002.1"/>
</dbReference>
<dbReference type="CDD" id="cd06558">
    <property type="entry name" value="crotonase-like"/>
    <property type="match status" value="1"/>
</dbReference>
<dbReference type="InterPro" id="IPR029045">
    <property type="entry name" value="ClpP/crotonase-like_dom_sf"/>
</dbReference>
<dbReference type="SUPFAM" id="SSF52096">
    <property type="entry name" value="ClpP/crotonase"/>
    <property type="match status" value="1"/>
</dbReference>
<dbReference type="PANTHER" id="PTHR43684">
    <property type="match status" value="1"/>
</dbReference>
<dbReference type="Proteomes" id="UP000198853">
    <property type="component" value="Unassembled WGS sequence"/>
</dbReference>
<dbReference type="PROSITE" id="PS00166">
    <property type="entry name" value="ENOYL_COA_HYDRATASE"/>
    <property type="match status" value="1"/>
</dbReference>
<comment type="similarity">
    <text evidence="1 2">Belongs to the enoyl-CoA hydratase/isomerase family.</text>
</comment>
<name>A0A1G8L284_9BACI</name>
<dbReference type="GO" id="GO:0016853">
    <property type="term" value="F:isomerase activity"/>
    <property type="evidence" value="ECO:0007669"/>
    <property type="project" value="UniProtKB-KW"/>
</dbReference>
<gene>
    <name evidence="3" type="ORF">SAMN04488123_102445</name>
</gene>
<evidence type="ECO:0000256" key="2">
    <source>
        <dbReference type="RuleBase" id="RU003707"/>
    </source>
</evidence>
<dbReference type="InterPro" id="IPR001753">
    <property type="entry name" value="Enoyl-CoA_hydra/iso"/>
</dbReference>
<dbReference type="Gene3D" id="3.90.226.10">
    <property type="entry name" value="2-enoyl-CoA Hydratase, Chain A, domain 1"/>
    <property type="match status" value="1"/>
</dbReference>
<dbReference type="AlphaFoldDB" id="A0A1G8L284"/>
<dbReference type="InterPro" id="IPR018376">
    <property type="entry name" value="Enoyl-CoA_hyd/isom_CS"/>
</dbReference>
<dbReference type="InterPro" id="IPR051053">
    <property type="entry name" value="ECH/Chromodomain_protein"/>
</dbReference>